<proteinExistence type="predicted"/>
<dbReference type="Proteomes" id="UP000886595">
    <property type="component" value="Unassembled WGS sequence"/>
</dbReference>
<keyword evidence="2" id="KW-1185">Reference proteome</keyword>
<gene>
    <name evidence="1" type="ORF">Bca52824_058774</name>
</gene>
<sequence length="112" mass="12997">MKKQPLNMLLQSMKDLGIQKVVIRSDLHDLIEVVMKQSYWPRFRAILLRISVLCAAFPSLAFETESSSSNRNCARRIAKSVLRDDRFQSYLVLGRPAWLHLQIFREAALIHT</sequence>
<evidence type="ECO:0000313" key="2">
    <source>
        <dbReference type="Proteomes" id="UP000886595"/>
    </source>
</evidence>
<name>A0A8X7R043_BRACI</name>
<evidence type="ECO:0000313" key="1">
    <source>
        <dbReference type="EMBL" id="KAG2276219.1"/>
    </source>
</evidence>
<accession>A0A8X7R043</accession>
<reference evidence="1 2" key="1">
    <citation type="submission" date="2020-02" db="EMBL/GenBank/DDBJ databases">
        <authorList>
            <person name="Ma Q."/>
            <person name="Huang Y."/>
            <person name="Song X."/>
            <person name="Pei D."/>
        </authorList>
    </citation>
    <scope>NUCLEOTIDE SEQUENCE [LARGE SCALE GENOMIC DNA]</scope>
    <source>
        <strain evidence="1">Sxm20200214</strain>
        <tissue evidence="1">Leaf</tissue>
    </source>
</reference>
<comment type="caution">
    <text evidence="1">The sequence shown here is derived from an EMBL/GenBank/DDBJ whole genome shotgun (WGS) entry which is preliminary data.</text>
</comment>
<organism evidence="1 2">
    <name type="scientific">Brassica carinata</name>
    <name type="common">Ethiopian mustard</name>
    <name type="synonym">Abyssinian cabbage</name>
    <dbReference type="NCBI Taxonomy" id="52824"/>
    <lineage>
        <taxon>Eukaryota</taxon>
        <taxon>Viridiplantae</taxon>
        <taxon>Streptophyta</taxon>
        <taxon>Embryophyta</taxon>
        <taxon>Tracheophyta</taxon>
        <taxon>Spermatophyta</taxon>
        <taxon>Magnoliopsida</taxon>
        <taxon>eudicotyledons</taxon>
        <taxon>Gunneridae</taxon>
        <taxon>Pentapetalae</taxon>
        <taxon>rosids</taxon>
        <taxon>malvids</taxon>
        <taxon>Brassicales</taxon>
        <taxon>Brassicaceae</taxon>
        <taxon>Brassiceae</taxon>
        <taxon>Brassica</taxon>
    </lineage>
</organism>
<dbReference type="EMBL" id="JAAMPC010000012">
    <property type="protein sequence ID" value="KAG2276219.1"/>
    <property type="molecule type" value="Genomic_DNA"/>
</dbReference>
<dbReference type="AlphaFoldDB" id="A0A8X7R043"/>
<dbReference type="OrthoDB" id="1107273at2759"/>
<protein>
    <submittedName>
        <fullName evidence="1">Uncharacterized protein</fullName>
    </submittedName>
</protein>